<evidence type="ECO:0000256" key="1">
    <source>
        <dbReference type="SAM" id="MobiDB-lite"/>
    </source>
</evidence>
<dbReference type="AlphaFoldDB" id="A0A9Q3FBS8"/>
<dbReference type="EMBL" id="AVOT02040881">
    <property type="protein sequence ID" value="MBW0536134.1"/>
    <property type="molecule type" value="Genomic_DNA"/>
</dbReference>
<gene>
    <name evidence="2" type="ORF">O181_075849</name>
</gene>
<organism evidence="2 3">
    <name type="scientific">Austropuccinia psidii MF-1</name>
    <dbReference type="NCBI Taxonomy" id="1389203"/>
    <lineage>
        <taxon>Eukaryota</taxon>
        <taxon>Fungi</taxon>
        <taxon>Dikarya</taxon>
        <taxon>Basidiomycota</taxon>
        <taxon>Pucciniomycotina</taxon>
        <taxon>Pucciniomycetes</taxon>
        <taxon>Pucciniales</taxon>
        <taxon>Sphaerophragmiaceae</taxon>
        <taxon>Austropuccinia</taxon>
    </lineage>
</organism>
<feature type="non-terminal residue" evidence="2">
    <location>
        <position position="1"/>
    </location>
</feature>
<sequence>WASPFGLIGLCQKGPDWPKGCRGHLGPGPPNEKGWLWLGGPEPPRRQKDTPGPKTKTETWGLEIWKLAREANDGRIWPKGHGTPKGFNWP</sequence>
<dbReference type="Proteomes" id="UP000765509">
    <property type="component" value="Unassembled WGS sequence"/>
</dbReference>
<evidence type="ECO:0000313" key="2">
    <source>
        <dbReference type="EMBL" id="MBW0536134.1"/>
    </source>
</evidence>
<reference evidence="2" key="1">
    <citation type="submission" date="2021-03" db="EMBL/GenBank/DDBJ databases">
        <title>Draft genome sequence of rust myrtle Austropuccinia psidii MF-1, a brazilian biotype.</title>
        <authorList>
            <person name="Quecine M.C."/>
            <person name="Pachon D.M.R."/>
            <person name="Bonatelli M.L."/>
            <person name="Correr F.H."/>
            <person name="Franceschini L.M."/>
            <person name="Leite T.F."/>
            <person name="Margarido G.R.A."/>
            <person name="Almeida C.A."/>
            <person name="Ferrarezi J.A."/>
            <person name="Labate C.A."/>
        </authorList>
    </citation>
    <scope>NUCLEOTIDE SEQUENCE</scope>
    <source>
        <strain evidence="2">MF-1</strain>
    </source>
</reference>
<evidence type="ECO:0000313" key="3">
    <source>
        <dbReference type="Proteomes" id="UP000765509"/>
    </source>
</evidence>
<feature type="region of interest" description="Disordered" evidence="1">
    <location>
        <begin position="21"/>
        <end position="59"/>
    </location>
</feature>
<protein>
    <submittedName>
        <fullName evidence="2">Uncharacterized protein</fullName>
    </submittedName>
</protein>
<comment type="caution">
    <text evidence="2">The sequence shown here is derived from an EMBL/GenBank/DDBJ whole genome shotgun (WGS) entry which is preliminary data.</text>
</comment>
<name>A0A9Q3FBS8_9BASI</name>
<proteinExistence type="predicted"/>
<feature type="compositionally biased region" description="Basic and acidic residues" evidence="1">
    <location>
        <begin position="43"/>
        <end position="57"/>
    </location>
</feature>
<accession>A0A9Q3FBS8</accession>
<keyword evidence="3" id="KW-1185">Reference proteome</keyword>